<evidence type="ECO:0000313" key="2">
    <source>
        <dbReference type="EMBL" id="KZE83454.1"/>
    </source>
</evidence>
<dbReference type="RefSeq" id="WP_063178066.1">
    <property type="nucleotide sequence ID" value="NZ_LQRA01000024.1"/>
</dbReference>
<dbReference type="InterPro" id="IPR041496">
    <property type="entry name" value="YitH/HolE_GNAT"/>
</dbReference>
<keyword evidence="3" id="KW-1185">Reference proteome</keyword>
<proteinExistence type="predicted"/>
<name>A0A164AAK6_9BACL</name>
<dbReference type="InterPro" id="IPR052729">
    <property type="entry name" value="Acyl/Acetyltrans_Enzymes"/>
</dbReference>
<dbReference type="EMBL" id="LQRA01000024">
    <property type="protein sequence ID" value="KZE83454.1"/>
    <property type="molecule type" value="Genomic_DNA"/>
</dbReference>
<organism evidence="2 3">
    <name type="scientific">Paenibacillus elgii</name>
    <dbReference type="NCBI Taxonomy" id="189691"/>
    <lineage>
        <taxon>Bacteria</taxon>
        <taxon>Bacillati</taxon>
        <taxon>Bacillota</taxon>
        <taxon>Bacilli</taxon>
        <taxon>Bacillales</taxon>
        <taxon>Paenibacillaceae</taxon>
        <taxon>Paenibacillus</taxon>
    </lineage>
</organism>
<protein>
    <recommendedName>
        <fullName evidence="1">N-acetyltransferase domain-containing protein</fullName>
    </recommendedName>
</protein>
<dbReference type="Pfam" id="PF18014">
    <property type="entry name" value="Acetyltransf_18"/>
    <property type="match status" value="1"/>
</dbReference>
<accession>A0A164AAK6</accession>
<reference evidence="3" key="1">
    <citation type="submission" date="2016-01" db="EMBL/GenBank/DDBJ databases">
        <title>Draft genome of Chromobacterium sp. F49.</title>
        <authorList>
            <person name="Hong K.W."/>
        </authorList>
    </citation>
    <scope>NUCLEOTIDE SEQUENCE [LARGE SCALE GENOMIC DNA]</scope>
    <source>
        <strain evidence="3">M63</strain>
    </source>
</reference>
<evidence type="ECO:0000313" key="3">
    <source>
        <dbReference type="Proteomes" id="UP000076563"/>
    </source>
</evidence>
<dbReference type="OrthoDB" id="8453373at2"/>
<dbReference type="Gene3D" id="3.40.630.30">
    <property type="match status" value="1"/>
</dbReference>
<dbReference type="CDD" id="cd04301">
    <property type="entry name" value="NAT_SF"/>
    <property type="match status" value="1"/>
</dbReference>
<feature type="domain" description="N-acetyltransferase" evidence="1">
    <location>
        <begin position="8"/>
        <end position="150"/>
    </location>
</feature>
<dbReference type="InterPro" id="IPR000182">
    <property type="entry name" value="GNAT_dom"/>
</dbReference>
<dbReference type="SUPFAM" id="SSF55729">
    <property type="entry name" value="Acyl-CoA N-acyltransferases (Nat)"/>
    <property type="match status" value="1"/>
</dbReference>
<gene>
    <name evidence="2" type="ORF">AV654_07705</name>
</gene>
<dbReference type="PANTHER" id="PTHR47237:SF2">
    <property type="entry name" value="BLL4206 PROTEIN"/>
    <property type="match status" value="1"/>
</dbReference>
<dbReference type="Gene3D" id="3.40.630.90">
    <property type="match status" value="1"/>
</dbReference>
<dbReference type="Proteomes" id="UP000076563">
    <property type="component" value="Unassembled WGS sequence"/>
</dbReference>
<comment type="caution">
    <text evidence="2">The sequence shown here is derived from an EMBL/GenBank/DDBJ whole genome shotgun (WGS) entry which is preliminary data.</text>
</comment>
<sequence length="289" mass="31296">MTSISPTRDILKLSETDISGLIALSESVGWDYAEPELRTVLASGTIYGIKNNHGQIVASAAIIPYGRQLVSIGLVIVHPEYRRLGLGQALIQTCITTVSPDTIIQLIATKEGEPLYEKFGFQKAGRVCKLLCDRYQPPSRSSVREPVRVIPMTHEHIPEVIELDRRSIGADRSRFLQTRIKQAEHSFVAQAPDGTIAGFGLSIQGPVHLTLGPISAPNDYTALALVDSLANGHPGKLRIDVAAEHPTFPPLLEACGFTNVAEPPVMVLHSPCLPPRNGNLYSIAAQIFG</sequence>
<dbReference type="eggNOG" id="COG2153">
    <property type="taxonomic scope" value="Bacteria"/>
</dbReference>
<dbReference type="GO" id="GO:0016747">
    <property type="term" value="F:acyltransferase activity, transferring groups other than amino-acyl groups"/>
    <property type="evidence" value="ECO:0007669"/>
    <property type="project" value="InterPro"/>
</dbReference>
<evidence type="ECO:0000259" key="1">
    <source>
        <dbReference type="PROSITE" id="PS51186"/>
    </source>
</evidence>
<dbReference type="PANTHER" id="PTHR47237">
    <property type="entry name" value="SLL0310 PROTEIN"/>
    <property type="match status" value="1"/>
</dbReference>
<dbReference type="PROSITE" id="PS51186">
    <property type="entry name" value="GNAT"/>
    <property type="match status" value="1"/>
</dbReference>
<dbReference type="AlphaFoldDB" id="A0A164AAK6"/>
<dbReference type="InterPro" id="IPR016181">
    <property type="entry name" value="Acyl_CoA_acyltransferase"/>
</dbReference>
<dbReference type="Pfam" id="PF13508">
    <property type="entry name" value="Acetyltransf_7"/>
    <property type="match status" value="1"/>
</dbReference>